<comment type="caution">
    <text evidence="2">The sequence shown here is derived from an EMBL/GenBank/DDBJ whole genome shotgun (WGS) entry which is preliminary data.</text>
</comment>
<dbReference type="InterPro" id="IPR050378">
    <property type="entry name" value="Metallo-dep_Hydrolases_sf"/>
</dbReference>
<dbReference type="NCBIfam" id="NF006560">
    <property type="entry name" value="PRK09061.1"/>
    <property type="match status" value="1"/>
</dbReference>
<reference evidence="2 3" key="1">
    <citation type="submission" date="2017-04" db="EMBL/GenBank/DDBJ databases">
        <authorList>
            <person name="Varghese N."/>
            <person name="Submissions S."/>
        </authorList>
    </citation>
    <scope>NUCLEOTIDE SEQUENCE [LARGE SCALE GENOMIC DNA]</scope>
    <source>
        <strain evidence="2 3">VKM Ac-1784</strain>
    </source>
</reference>
<evidence type="ECO:0000259" key="1">
    <source>
        <dbReference type="Pfam" id="PF07969"/>
    </source>
</evidence>
<name>A0ABY1RG25_9MICO</name>
<proteinExistence type="predicted"/>
<dbReference type="Gene3D" id="2.30.40.10">
    <property type="entry name" value="Urease, subunit C, domain 1"/>
    <property type="match status" value="1"/>
</dbReference>
<gene>
    <name evidence="2" type="ORF">SAMN06295909_2474</name>
</gene>
<dbReference type="InterPro" id="IPR013108">
    <property type="entry name" value="Amidohydro_3"/>
</dbReference>
<accession>A0ABY1RG25</accession>
<dbReference type="PANTHER" id="PTHR11647:SF1">
    <property type="entry name" value="COLLAPSIN RESPONSE MEDIATOR PROTEIN"/>
    <property type="match status" value="1"/>
</dbReference>
<dbReference type="Pfam" id="PF07969">
    <property type="entry name" value="Amidohydro_3"/>
    <property type="match status" value="1"/>
</dbReference>
<sequence>MALVLNRDEEPLTRPCQILFVGGRVIDPETGLDAVRNVGVLGGSIAYIGQGFPHSNSIVDVTGLVIAPGFIDMHSHAQSPTGLLLQALDGVTTALDLEAGALPISVVYERAEAEGRPINFGFSSSWALARMQVLDAVPLPDARTADPLPEPIHVFEENQTRARWNTPASEWEVSAILDRVEQGVHEGGIGIGVLLGYSPESGREEFFRTAQLAERLGVPAFTHSRQMSNIEPGSSLDGALEIIGAAAGTGAALHICHINSTSLQRIDDVGLAVENAQARGNRVTTEAYPYAAGSTGVGAAFFEPDKLDRLGITTRSIQYLPTGERIASVDRLVELRQTDPGGMCIIDFLDTDDPTQLAMLIRGLTMPGGVIASDSMPLTHGPHRVYNEWPPPEGALTHPRSAGCFARTLGWLVRELGVLTLMDALARVTSVPASILEDSVPAMRKKGRVQVGADADLAIFDPETISDRATFETLRASTGFRHVVVGGTFVVRDGAAIATSRPGRAIRSERR</sequence>
<protein>
    <submittedName>
        <fullName evidence="2">Dihydroorotase</fullName>
    </submittedName>
</protein>
<dbReference type="SUPFAM" id="SSF51338">
    <property type="entry name" value="Composite domain of metallo-dependent hydrolases"/>
    <property type="match status" value="1"/>
</dbReference>
<dbReference type="Gene3D" id="3.20.20.140">
    <property type="entry name" value="Metal-dependent hydrolases"/>
    <property type="match status" value="1"/>
</dbReference>
<keyword evidence="3" id="KW-1185">Reference proteome</keyword>
<dbReference type="InterPro" id="IPR032466">
    <property type="entry name" value="Metal_Hydrolase"/>
</dbReference>
<feature type="domain" description="Amidohydrolase 3" evidence="1">
    <location>
        <begin position="384"/>
        <end position="491"/>
    </location>
</feature>
<evidence type="ECO:0000313" key="2">
    <source>
        <dbReference type="EMBL" id="SMQ71176.1"/>
    </source>
</evidence>
<organism evidence="2 3">
    <name type="scientific">Plantibacter elymi</name>
    <name type="common">nom. nud.</name>
    <dbReference type="NCBI Taxonomy" id="199708"/>
    <lineage>
        <taxon>Bacteria</taxon>
        <taxon>Bacillati</taxon>
        <taxon>Actinomycetota</taxon>
        <taxon>Actinomycetes</taxon>
        <taxon>Micrococcales</taxon>
        <taxon>Microbacteriaceae</taxon>
        <taxon>Plantibacter</taxon>
    </lineage>
</organism>
<dbReference type="SUPFAM" id="SSF51556">
    <property type="entry name" value="Metallo-dependent hydrolases"/>
    <property type="match status" value="1"/>
</dbReference>
<dbReference type="InterPro" id="IPR011059">
    <property type="entry name" value="Metal-dep_hydrolase_composite"/>
</dbReference>
<evidence type="ECO:0000313" key="3">
    <source>
        <dbReference type="Proteomes" id="UP000194464"/>
    </source>
</evidence>
<dbReference type="PANTHER" id="PTHR11647">
    <property type="entry name" value="HYDRANTOINASE/DIHYDROPYRIMIDINASE FAMILY MEMBER"/>
    <property type="match status" value="1"/>
</dbReference>
<dbReference type="EMBL" id="FXWJ01000003">
    <property type="protein sequence ID" value="SMQ71176.1"/>
    <property type="molecule type" value="Genomic_DNA"/>
</dbReference>
<dbReference type="Proteomes" id="UP000194464">
    <property type="component" value="Unassembled WGS sequence"/>
</dbReference>